<dbReference type="AlphaFoldDB" id="A0A2U1NT14"/>
<keyword evidence="1" id="KW-0808">Transferase</keyword>
<evidence type="ECO:0000313" key="2">
    <source>
        <dbReference type="Proteomes" id="UP000245207"/>
    </source>
</evidence>
<comment type="caution">
    <text evidence="1">The sequence shown here is derived from an EMBL/GenBank/DDBJ whole genome shotgun (WGS) entry which is preliminary data.</text>
</comment>
<reference evidence="1 2" key="1">
    <citation type="journal article" date="2018" name="Mol. Plant">
        <title>The genome of Artemisia annua provides insight into the evolution of Asteraceae family and artemisinin biosynthesis.</title>
        <authorList>
            <person name="Shen Q."/>
            <person name="Zhang L."/>
            <person name="Liao Z."/>
            <person name="Wang S."/>
            <person name="Yan T."/>
            <person name="Shi P."/>
            <person name="Liu M."/>
            <person name="Fu X."/>
            <person name="Pan Q."/>
            <person name="Wang Y."/>
            <person name="Lv Z."/>
            <person name="Lu X."/>
            <person name="Zhang F."/>
            <person name="Jiang W."/>
            <person name="Ma Y."/>
            <person name="Chen M."/>
            <person name="Hao X."/>
            <person name="Li L."/>
            <person name="Tang Y."/>
            <person name="Lv G."/>
            <person name="Zhou Y."/>
            <person name="Sun X."/>
            <person name="Brodelius P.E."/>
            <person name="Rose J.K.C."/>
            <person name="Tang K."/>
        </authorList>
    </citation>
    <scope>NUCLEOTIDE SEQUENCE [LARGE SCALE GENOMIC DNA]</scope>
    <source>
        <strain evidence="2">cv. Huhao1</strain>
        <tissue evidence="1">Leaf</tissue>
    </source>
</reference>
<name>A0A2U1NT14_ARTAN</name>
<protein>
    <submittedName>
        <fullName evidence="1">Serine/threonine-protein kinase</fullName>
    </submittedName>
</protein>
<accession>A0A2U1NT14</accession>
<organism evidence="1 2">
    <name type="scientific">Artemisia annua</name>
    <name type="common">Sweet wormwood</name>
    <dbReference type="NCBI Taxonomy" id="35608"/>
    <lineage>
        <taxon>Eukaryota</taxon>
        <taxon>Viridiplantae</taxon>
        <taxon>Streptophyta</taxon>
        <taxon>Embryophyta</taxon>
        <taxon>Tracheophyta</taxon>
        <taxon>Spermatophyta</taxon>
        <taxon>Magnoliopsida</taxon>
        <taxon>eudicotyledons</taxon>
        <taxon>Gunneridae</taxon>
        <taxon>Pentapetalae</taxon>
        <taxon>asterids</taxon>
        <taxon>campanulids</taxon>
        <taxon>Asterales</taxon>
        <taxon>Asteraceae</taxon>
        <taxon>Asteroideae</taxon>
        <taxon>Anthemideae</taxon>
        <taxon>Artemisiinae</taxon>
        <taxon>Artemisia</taxon>
    </lineage>
</organism>
<dbReference type="STRING" id="35608.A0A2U1NT14"/>
<sequence length="188" mass="21193">MLLIIDPRLEDQYSMRMAQKSSCLVYYYLRHNPKVRPLMIDIVETFEPLQCNRTGNAPITFISPLTGCGSTTHSIRWVVVMFGRLAYYYLRYNPKAGPLMIDIVKTLEPLQRHSTGNAPITFISSLTGCGSINGGYTEYQMGRRVVLRDPPHVRLNSQGQNESVGHETVVTHIMVVAVVRSESGITFL</sequence>
<evidence type="ECO:0000313" key="1">
    <source>
        <dbReference type="EMBL" id="PWA76656.1"/>
    </source>
</evidence>
<dbReference type="Proteomes" id="UP000245207">
    <property type="component" value="Unassembled WGS sequence"/>
</dbReference>
<keyword evidence="2" id="KW-1185">Reference proteome</keyword>
<proteinExistence type="predicted"/>
<dbReference type="EMBL" id="PKPP01002240">
    <property type="protein sequence ID" value="PWA76656.1"/>
    <property type="molecule type" value="Genomic_DNA"/>
</dbReference>
<gene>
    <name evidence="1" type="ORF">CTI12_AA198110</name>
</gene>
<keyword evidence="1" id="KW-0418">Kinase</keyword>
<dbReference type="GO" id="GO:0016301">
    <property type="term" value="F:kinase activity"/>
    <property type="evidence" value="ECO:0007669"/>
    <property type="project" value="UniProtKB-KW"/>
</dbReference>